<name>A0A7R9MCM0_9ACAR</name>
<evidence type="ECO:0000313" key="6">
    <source>
        <dbReference type="EMBL" id="CAD7656693.1"/>
    </source>
</evidence>
<organism evidence="6">
    <name type="scientific">Oppiella nova</name>
    <dbReference type="NCBI Taxonomy" id="334625"/>
    <lineage>
        <taxon>Eukaryota</taxon>
        <taxon>Metazoa</taxon>
        <taxon>Ecdysozoa</taxon>
        <taxon>Arthropoda</taxon>
        <taxon>Chelicerata</taxon>
        <taxon>Arachnida</taxon>
        <taxon>Acari</taxon>
        <taxon>Acariformes</taxon>
        <taxon>Sarcoptiformes</taxon>
        <taxon>Oribatida</taxon>
        <taxon>Brachypylina</taxon>
        <taxon>Oppioidea</taxon>
        <taxon>Oppiidae</taxon>
        <taxon>Oppiella</taxon>
    </lineage>
</organism>
<keyword evidence="4" id="KW-0067">ATP-binding</keyword>
<reference evidence="6" key="1">
    <citation type="submission" date="2020-11" db="EMBL/GenBank/DDBJ databases">
        <authorList>
            <person name="Tran Van P."/>
        </authorList>
    </citation>
    <scope>NUCLEOTIDE SEQUENCE</scope>
</reference>
<dbReference type="GO" id="GO:0004674">
    <property type="term" value="F:protein serine/threonine kinase activity"/>
    <property type="evidence" value="ECO:0007669"/>
    <property type="project" value="TreeGrafter"/>
</dbReference>
<protein>
    <recommendedName>
        <fullName evidence="5">Protein kinase domain-containing protein</fullName>
    </recommendedName>
</protein>
<keyword evidence="3" id="KW-0418">Kinase</keyword>
<accession>A0A7R9MCM0</accession>
<evidence type="ECO:0000256" key="1">
    <source>
        <dbReference type="ARBA" id="ARBA00022679"/>
    </source>
</evidence>
<evidence type="ECO:0000313" key="7">
    <source>
        <dbReference type="Proteomes" id="UP000728032"/>
    </source>
</evidence>
<dbReference type="EMBL" id="CAJPVJ010011574">
    <property type="protein sequence ID" value="CAG2173880.1"/>
    <property type="molecule type" value="Genomic_DNA"/>
</dbReference>
<dbReference type="GO" id="GO:0005524">
    <property type="term" value="F:ATP binding"/>
    <property type="evidence" value="ECO:0007669"/>
    <property type="project" value="UniProtKB-KW"/>
</dbReference>
<gene>
    <name evidence="6" type="ORF">ONB1V03_LOCUS13329</name>
</gene>
<dbReference type="InterPro" id="IPR011009">
    <property type="entry name" value="Kinase-like_dom_sf"/>
</dbReference>
<dbReference type="Gene3D" id="1.10.510.10">
    <property type="entry name" value="Transferase(Phosphotransferase) domain 1"/>
    <property type="match status" value="1"/>
</dbReference>
<feature type="non-terminal residue" evidence="6">
    <location>
        <position position="1"/>
    </location>
</feature>
<keyword evidence="7" id="KW-1185">Reference proteome</keyword>
<proteinExistence type="predicted"/>
<dbReference type="Proteomes" id="UP000728032">
    <property type="component" value="Unassembled WGS sequence"/>
</dbReference>
<dbReference type="PANTHER" id="PTHR43671">
    <property type="entry name" value="SERINE/THREONINE-PROTEIN KINASE NEK"/>
    <property type="match status" value="1"/>
</dbReference>
<evidence type="ECO:0000256" key="4">
    <source>
        <dbReference type="ARBA" id="ARBA00022840"/>
    </source>
</evidence>
<dbReference type="InterPro" id="IPR050660">
    <property type="entry name" value="NEK_Ser/Thr_kinase"/>
</dbReference>
<dbReference type="Pfam" id="PF00069">
    <property type="entry name" value="Pkinase"/>
    <property type="match status" value="1"/>
</dbReference>
<sequence length="356" mass="41358">MANHCMLLVRLDISNTTTKCSGMRDWYVMKVISLHNHMDDMVPNRDNLQMAVRGMQKESKTLLFLNHQNIVKVIREFSLPDPSTGVPFLFHCFLMDQMDEDLIALLDKQPDNCLPEPMAREWFRQIADAVDHLHNGLREPHGVWISHMAIRPANILCKRIDNSDKRIYKLTDFEESVCFNVSDRDIYSVDRHYGPYRHIGDIPTKSIDVWDLGVCLAITLVGWDLHVNLLRYLANTVTEPDIHPISRNELTHEELDVFCGVNLDLCALMAWIIQTPDNRPTIAQPGLREHHLQVLNDIGLRLGTNIARVELNLYDNQIWKIYDMFDNKWLAMKVVTLPYNMRRRVPNNANLRRAVT</sequence>
<evidence type="ECO:0000259" key="5">
    <source>
        <dbReference type="PROSITE" id="PS50011"/>
    </source>
</evidence>
<keyword evidence="1" id="KW-0808">Transferase</keyword>
<evidence type="ECO:0000256" key="2">
    <source>
        <dbReference type="ARBA" id="ARBA00022741"/>
    </source>
</evidence>
<dbReference type="EMBL" id="OC926399">
    <property type="protein sequence ID" value="CAD7656693.1"/>
    <property type="molecule type" value="Genomic_DNA"/>
</dbReference>
<dbReference type="InterPro" id="IPR000719">
    <property type="entry name" value="Prot_kinase_dom"/>
</dbReference>
<dbReference type="PROSITE" id="PS50011">
    <property type="entry name" value="PROTEIN_KINASE_DOM"/>
    <property type="match status" value="1"/>
</dbReference>
<dbReference type="OrthoDB" id="4062651at2759"/>
<feature type="domain" description="Protein kinase" evidence="5">
    <location>
        <begin position="1"/>
        <end position="294"/>
    </location>
</feature>
<dbReference type="AlphaFoldDB" id="A0A7R9MCM0"/>
<dbReference type="SUPFAM" id="SSF56112">
    <property type="entry name" value="Protein kinase-like (PK-like)"/>
    <property type="match status" value="1"/>
</dbReference>
<dbReference type="SMART" id="SM00220">
    <property type="entry name" value="S_TKc"/>
    <property type="match status" value="1"/>
</dbReference>
<dbReference type="PANTHER" id="PTHR43671:SF86">
    <property type="entry name" value="PROTEIN KINASE DOMAIN-CONTAINING PROTEIN"/>
    <property type="match status" value="1"/>
</dbReference>
<evidence type="ECO:0000256" key="3">
    <source>
        <dbReference type="ARBA" id="ARBA00022777"/>
    </source>
</evidence>
<keyword evidence="2" id="KW-0547">Nucleotide-binding</keyword>